<dbReference type="Proteomes" id="UP000831947">
    <property type="component" value="Chromosome"/>
</dbReference>
<sequence length="50" mass="6029">MSKGKYHDRQDLGFILWESKVLKVRQVNPDFQDKLTLRLLGFDSKMERNF</sequence>
<evidence type="ECO:0000313" key="3">
    <source>
        <dbReference type="Proteomes" id="UP000831947"/>
    </source>
</evidence>
<evidence type="ECO:0000313" key="2">
    <source>
        <dbReference type="EMBL" id="UQS83656.1"/>
    </source>
</evidence>
<protein>
    <submittedName>
        <fullName evidence="2">Uncharacterized protein</fullName>
    </submittedName>
</protein>
<dbReference type="EMBL" id="CP093365">
    <property type="protein sequence ID" value="UQS83591.1"/>
    <property type="molecule type" value="Genomic_DNA"/>
</dbReference>
<dbReference type="RefSeq" id="WP_249512817.1">
    <property type="nucleotide sequence ID" value="NZ_CP093365.1"/>
</dbReference>
<keyword evidence="3" id="KW-1185">Reference proteome</keyword>
<name>A0ABY4PDR1_9LACO</name>
<dbReference type="EMBL" id="CP093365">
    <property type="protein sequence ID" value="UQS83656.1"/>
    <property type="molecule type" value="Genomic_DNA"/>
</dbReference>
<evidence type="ECO:0000313" key="1">
    <source>
        <dbReference type="EMBL" id="UQS83591.1"/>
    </source>
</evidence>
<gene>
    <name evidence="2" type="ORF">MOO47_00175</name>
    <name evidence="1" type="ORF">MOO47_07455</name>
</gene>
<accession>A0ABY4PDR1</accession>
<organism evidence="2 3">
    <name type="scientific">Bombilactobacillus thymidiniphilus</name>
    <dbReference type="NCBI Taxonomy" id="2923363"/>
    <lineage>
        <taxon>Bacteria</taxon>
        <taxon>Bacillati</taxon>
        <taxon>Bacillota</taxon>
        <taxon>Bacilli</taxon>
        <taxon>Lactobacillales</taxon>
        <taxon>Lactobacillaceae</taxon>
        <taxon>Bombilactobacillus</taxon>
    </lineage>
</organism>
<reference evidence="2 3" key="1">
    <citation type="journal article" date="2022" name="Int. J. Syst. Evol. Microbiol.">
        <title>Apilactobacillus apisilvae sp. nov., Nicolia spurrieriana gen. nov. sp. nov., Bombilactobacillus folatiphilus sp. nov. and Bombilactobacillus thymidiniphilus sp. nov., four new lactic acid bacterial isolates from stingless bees Tetragonula carbonaria and Austroplebeia australis.</title>
        <authorList>
            <person name="Oliphant S.A."/>
            <person name="Watson-Haigh N.S."/>
            <person name="Sumby K.M."/>
            <person name="Gardner J."/>
            <person name="Groom S."/>
            <person name="Jiranek V."/>
        </authorList>
    </citation>
    <scope>NUCLEOTIDE SEQUENCE [LARGE SCALE GENOMIC DNA]</scope>
    <source>
        <strain evidence="2 3">SG4_A1</strain>
    </source>
</reference>
<proteinExistence type="predicted"/>